<dbReference type="Proteomes" id="UP000597444">
    <property type="component" value="Unassembled WGS sequence"/>
</dbReference>
<name>A0A8J3IN97_9CHLR</name>
<keyword evidence="2" id="KW-1185">Reference proteome</keyword>
<evidence type="ECO:0000313" key="2">
    <source>
        <dbReference type="Proteomes" id="UP000597444"/>
    </source>
</evidence>
<accession>A0A8J3IN97</accession>
<dbReference type="EMBL" id="BNJK01000001">
    <property type="protein sequence ID" value="GHO95518.1"/>
    <property type="molecule type" value="Genomic_DNA"/>
</dbReference>
<protein>
    <submittedName>
        <fullName evidence="1">Uncharacterized protein</fullName>
    </submittedName>
</protein>
<organism evidence="1 2">
    <name type="scientific">Reticulibacter mediterranei</name>
    <dbReference type="NCBI Taxonomy" id="2778369"/>
    <lineage>
        <taxon>Bacteria</taxon>
        <taxon>Bacillati</taxon>
        <taxon>Chloroflexota</taxon>
        <taxon>Ktedonobacteria</taxon>
        <taxon>Ktedonobacterales</taxon>
        <taxon>Reticulibacteraceae</taxon>
        <taxon>Reticulibacter</taxon>
    </lineage>
</organism>
<comment type="caution">
    <text evidence="1">The sequence shown here is derived from an EMBL/GenBank/DDBJ whole genome shotgun (WGS) entry which is preliminary data.</text>
</comment>
<proteinExistence type="predicted"/>
<dbReference type="AlphaFoldDB" id="A0A8J3IN97"/>
<sequence length="59" mass="6941">MKSAYAKAMRCYTSALILSSFVIAFQQHNRSQRYYTVITNDMQVFSIKFIIFSKNDFCI</sequence>
<gene>
    <name evidence="1" type="ORF">KSF_055660</name>
</gene>
<reference evidence="1" key="1">
    <citation type="submission" date="2020-10" db="EMBL/GenBank/DDBJ databases">
        <title>Taxonomic study of unclassified bacteria belonging to the class Ktedonobacteria.</title>
        <authorList>
            <person name="Yabe S."/>
            <person name="Wang C.M."/>
            <person name="Zheng Y."/>
            <person name="Sakai Y."/>
            <person name="Cavaletti L."/>
            <person name="Monciardini P."/>
            <person name="Donadio S."/>
        </authorList>
    </citation>
    <scope>NUCLEOTIDE SEQUENCE</scope>
    <source>
        <strain evidence="1">ID150040</strain>
    </source>
</reference>
<evidence type="ECO:0000313" key="1">
    <source>
        <dbReference type="EMBL" id="GHO95518.1"/>
    </source>
</evidence>